<dbReference type="EMBL" id="CP011267">
    <property type="protein sequence ID" value="AKG91674.1"/>
    <property type="molecule type" value="Genomic_DNA"/>
</dbReference>
<dbReference type="InterPro" id="IPR043519">
    <property type="entry name" value="NT_sf"/>
</dbReference>
<keyword evidence="2" id="KW-0808">Transferase</keyword>
<organism evidence="2 3">
    <name type="scientific">Geoglobus ahangari</name>
    <dbReference type="NCBI Taxonomy" id="113653"/>
    <lineage>
        <taxon>Archaea</taxon>
        <taxon>Methanobacteriati</taxon>
        <taxon>Methanobacteriota</taxon>
        <taxon>Archaeoglobi</taxon>
        <taxon>Archaeoglobales</taxon>
        <taxon>Archaeoglobaceae</taxon>
        <taxon>Geoglobus</taxon>
    </lineage>
</organism>
<dbReference type="SUPFAM" id="SSF81301">
    <property type="entry name" value="Nucleotidyltransferase"/>
    <property type="match status" value="1"/>
</dbReference>
<dbReference type="PANTHER" id="PTHR37030:SF1">
    <property type="entry name" value="NUCLEOTIDYLTRANSFERASE"/>
    <property type="match status" value="1"/>
</dbReference>
<evidence type="ECO:0000313" key="2">
    <source>
        <dbReference type="EMBL" id="AKG91674.1"/>
    </source>
</evidence>
<proteinExistence type="predicted"/>
<dbReference type="AlphaFoldDB" id="A0A0F7IGB8"/>
<dbReference type="KEGG" id="gah:GAH_01001"/>
<reference evidence="2 3" key="1">
    <citation type="submission" date="2015-04" db="EMBL/GenBank/DDBJ databases">
        <title>The complete genome sequence of the hyperthermophilic, obligate iron-reducing archaeon Geoglobus ahangari strain 234T.</title>
        <authorList>
            <person name="Manzella M.P."/>
            <person name="Holmes D.E."/>
            <person name="Rocheleau J.M."/>
            <person name="Chung A."/>
            <person name="Reguera G."/>
            <person name="Kashefi K."/>
        </authorList>
    </citation>
    <scope>NUCLEOTIDE SEQUENCE [LARGE SCALE GENOMIC DNA]</scope>
    <source>
        <strain evidence="2 3">234</strain>
    </source>
</reference>
<dbReference type="STRING" id="113653.GAH_01001"/>
<protein>
    <submittedName>
        <fullName evidence="2">Nucleotidyltransferase domain</fullName>
    </submittedName>
</protein>
<feature type="domain" description="Polymerase nucleotidyl transferase" evidence="1">
    <location>
        <begin position="28"/>
        <end position="84"/>
    </location>
</feature>
<dbReference type="GO" id="GO:0016779">
    <property type="term" value="F:nucleotidyltransferase activity"/>
    <property type="evidence" value="ECO:0007669"/>
    <property type="project" value="InterPro"/>
</dbReference>
<name>A0A0F7IGB8_9EURY</name>
<dbReference type="GeneID" id="24803577"/>
<dbReference type="PATRIC" id="fig|113653.22.peg.999"/>
<evidence type="ECO:0000313" key="3">
    <source>
        <dbReference type="Proteomes" id="UP000034723"/>
    </source>
</evidence>
<dbReference type="RefSeq" id="WP_245604094.1">
    <property type="nucleotide sequence ID" value="NZ_CP011267.1"/>
</dbReference>
<dbReference type="InParanoid" id="A0A0F7IGB8"/>
<dbReference type="HOGENOM" id="CLU_159724_0_1_2"/>
<dbReference type="Gene3D" id="3.30.460.10">
    <property type="entry name" value="Beta Polymerase, domain 2"/>
    <property type="match status" value="1"/>
</dbReference>
<evidence type="ECO:0000259" key="1">
    <source>
        <dbReference type="Pfam" id="PF01909"/>
    </source>
</evidence>
<keyword evidence="3" id="KW-1185">Reference proteome</keyword>
<dbReference type="InterPro" id="IPR002934">
    <property type="entry name" value="Polymerase_NTP_transf_dom"/>
</dbReference>
<gene>
    <name evidence="2" type="ORF">GAH_01001</name>
</gene>
<dbReference type="Proteomes" id="UP000034723">
    <property type="component" value="Chromosome"/>
</dbReference>
<sequence length="113" mass="13482">MNEGMAKYYEMLRKNEDFFRNAKRIAAEIKERAEKILGDCEVFIVGSYARGEHTLSSDLDILIVSDRIPERFSFEWYVEFVRTLTDDDRINIHPVCRKKFRDVEKAYTPRIRV</sequence>
<dbReference type="Pfam" id="PF01909">
    <property type="entry name" value="NTP_transf_2"/>
    <property type="match status" value="1"/>
</dbReference>
<dbReference type="PANTHER" id="PTHR37030">
    <property type="entry name" value="NUCLEOTIDYLTRANSFERASE"/>
    <property type="match status" value="1"/>
</dbReference>
<accession>A0A0F7IGB8</accession>
<dbReference type="CDD" id="cd05403">
    <property type="entry name" value="NT_KNTase_like"/>
    <property type="match status" value="1"/>
</dbReference>